<evidence type="ECO:0000256" key="1">
    <source>
        <dbReference type="ARBA" id="ARBA00009136"/>
    </source>
</evidence>
<dbReference type="CDD" id="cd01796">
    <property type="entry name" value="Ubl_Ddi1_like"/>
    <property type="match status" value="1"/>
</dbReference>
<keyword evidence="3" id="KW-0064">Aspartyl protease</keyword>
<evidence type="ECO:0000256" key="2">
    <source>
        <dbReference type="ARBA" id="ARBA00022670"/>
    </source>
</evidence>
<reference evidence="6 7" key="1">
    <citation type="submission" date="2024-08" db="EMBL/GenBank/DDBJ databases">
        <authorList>
            <person name="Cucini C."/>
            <person name="Frati F."/>
        </authorList>
    </citation>
    <scope>NUCLEOTIDE SEQUENCE [LARGE SCALE GENOMIC DNA]</scope>
</reference>
<dbReference type="InterPro" id="IPR033882">
    <property type="entry name" value="DDI1_N"/>
</dbReference>
<dbReference type="SMART" id="SM00213">
    <property type="entry name" value="UBQ"/>
    <property type="match status" value="1"/>
</dbReference>
<keyword evidence="2" id="KW-0645">Protease</keyword>
<dbReference type="PANTHER" id="PTHR15397:SF3">
    <property type="entry name" value="DNA DAMAGE INDUCIBLE 1 HOMOLOG 2"/>
    <property type="match status" value="1"/>
</dbReference>
<gene>
    <name evidence="6" type="ORF">ODALV1_LOCUS18343</name>
</gene>
<accession>A0ABP1R3P1</accession>
<comment type="caution">
    <text evidence="6">The sequence shown here is derived from an EMBL/GenBank/DDBJ whole genome shotgun (WGS) entry which is preliminary data.</text>
</comment>
<protein>
    <recommendedName>
        <fullName evidence="5">Ubiquitin-like domain-containing protein</fullName>
    </recommendedName>
</protein>
<feature type="domain" description="Ubiquitin-like" evidence="5">
    <location>
        <begin position="1"/>
        <end position="71"/>
    </location>
</feature>
<dbReference type="InterPro" id="IPR029071">
    <property type="entry name" value="Ubiquitin-like_domsf"/>
</dbReference>
<evidence type="ECO:0000256" key="4">
    <source>
        <dbReference type="ARBA" id="ARBA00022801"/>
    </source>
</evidence>
<evidence type="ECO:0000313" key="7">
    <source>
        <dbReference type="Proteomes" id="UP001642540"/>
    </source>
</evidence>
<dbReference type="Gene3D" id="3.10.20.90">
    <property type="entry name" value="Phosphatidylinositol 3-kinase Catalytic Subunit, Chain A, domain 1"/>
    <property type="match status" value="1"/>
</dbReference>
<dbReference type="InterPro" id="IPR000626">
    <property type="entry name" value="Ubiquitin-like_dom"/>
</dbReference>
<dbReference type="PROSITE" id="PS50053">
    <property type="entry name" value="UBIQUITIN_2"/>
    <property type="match status" value="1"/>
</dbReference>
<organism evidence="6 7">
    <name type="scientific">Orchesella dallaii</name>
    <dbReference type="NCBI Taxonomy" id="48710"/>
    <lineage>
        <taxon>Eukaryota</taxon>
        <taxon>Metazoa</taxon>
        <taxon>Ecdysozoa</taxon>
        <taxon>Arthropoda</taxon>
        <taxon>Hexapoda</taxon>
        <taxon>Collembola</taxon>
        <taxon>Entomobryomorpha</taxon>
        <taxon>Entomobryoidea</taxon>
        <taxon>Orchesellidae</taxon>
        <taxon>Orchesellinae</taxon>
        <taxon>Orchesella</taxon>
    </lineage>
</organism>
<dbReference type="SUPFAM" id="SSF54236">
    <property type="entry name" value="Ubiquitin-like"/>
    <property type="match status" value="1"/>
</dbReference>
<evidence type="ECO:0000256" key="3">
    <source>
        <dbReference type="ARBA" id="ARBA00022750"/>
    </source>
</evidence>
<dbReference type="PANTHER" id="PTHR15397">
    <property type="entry name" value="SODIUM-GLUCOSE COTRANSPORTER REGULATORY PROTEIN -RELATED"/>
    <property type="match status" value="1"/>
</dbReference>
<sequence length="179" mass="20402">MRLTITTTTDFECDLEVREDLPLEDFKAVCEVEFGIPASEILIIFEGRLLTDDNQKSLKEYNIKDGDLVVLQHIHQPNQNPSPGFQGFDFNVPEPFPFSPEDDLNDIQEPNVSTFSLLSLESGDEEVDTEILSLLLWDVLLNDPEKLAYAKQNYPDIAKAFVSWDFAKFSEVIAKTERN</sequence>
<dbReference type="Pfam" id="PF00240">
    <property type="entry name" value="ubiquitin"/>
    <property type="match status" value="1"/>
</dbReference>
<proteinExistence type="inferred from homology"/>
<comment type="similarity">
    <text evidence="1">Belongs to the DDI1 family.</text>
</comment>
<dbReference type="EMBL" id="CAXLJM020000057">
    <property type="protein sequence ID" value="CAL8118982.1"/>
    <property type="molecule type" value="Genomic_DNA"/>
</dbReference>
<evidence type="ECO:0000259" key="5">
    <source>
        <dbReference type="PROSITE" id="PS50053"/>
    </source>
</evidence>
<keyword evidence="4" id="KW-0378">Hydrolase</keyword>
<name>A0ABP1R3P1_9HEXA</name>
<evidence type="ECO:0000313" key="6">
    <source>
        <dbReference type="EMBL" id="CAL8118982.1"/>
    </source>
</evidence>
<dbReference type="Proteomes" id="UP001642540">
    <property type="component" value="Unassembled WGS sequence"/>
</dbReference>
<keyword evidence="7" id="KW-1185">Reference proteome</keyword>